<dbReference type="InterPro" id="IPR003370">
    <property type="entry name" value="Chromate_transpt"/>
</dbReference>
<dbReference type="Pfam" id="PF02417">
    <property type="entry name" value="Chromate_transp"/>
    <property type="match status" value="1"/>
</dbReference>
<name>A0A645CPD8_9ZZZZ</name>
<feature type="transmembrane region" description="Helical" evidence="7">
    <location>
        <begin position="163"/>
        <end position="182"/>
    </location>
</feature>
<proteinExistence type="inferred from homology"/>
<dbReference type="AlphaFoldDB" id="A0A645CPD8"/>
<protein>
    <submittedName>
        <fullName evidence="8">Putative chromate transport protein</fullName>
    </submittedName>
</protein>
<keyword evidence="4 7" id="KW-0812">Transmembrane</keyword>
<organism evidence="8">
    <name type="scientific">bioreactor metagenome</name>
    <dbReference type="NCBI Taxonomy" id="1076179"/>
    <lineage>
        <taxon>unclassified sequences</taxon>
        <taxon>metagenomes</taxon>
        <taxon>ecological metagenomes</taxon>
    </lineage>
</organism>
<dbReference type="GO" id="GO:0005886">
    <property type="term" value="C:plasma membrane"/>
    <property type="evidence" value="ECO:0007669"/>
    <property type="project" value="UniProtKB-SubCell"/>
</dbReference>
<evidence type="ECO:0000313" key="8">
    <source>
        <dbReference type="EMBL" id="MPM78926.1"/>
    </source>
</evidence>
<evidence type="ECO:0000256" key="4">
    <source>
        <dbReference type="ARBA" id="ARBA00022692"/>
    </source>
</evidence>
<evidence type="ECO:0000256" key="6">
    <source>
        <dbReference type="ARBA" id="ARBA00023136"/>
    </source>
</evidence>
<keyword evidence="6 7" id="KW-0472">Membrane</keyword>
<comment type="subcellular location">
    <subcellularLocation>
        <location evidence="1">Cell membrane</location>
        <topology evidence="1">Multi-pass membrane protein</topology>
    </subcellularLocation>
</comment>
<reference evidence="8" key="1">
    <citation type="submission" date="2019-08" db="EMBL/GenBank/DDBJ databases">
        <authorList>
            <person name="Kucharzyk K."/>
            <person name="Murdoch R.W."/>
            <person name="Higgins S."/>
            <person name="Loffler F."/>
        </authorList>
    </citation>
    <scope>NUCLEOTIDE SEQUENCE</scope>
</reference>
<keyword evidence="5 7" id="KW-1133">Transmembrane helix</keyword>
<accession>A0A645CPD8</accession>
<dbReference type="PANTHER" id="PTHR43663:SF1">
    <property type="entry name" value="CHROMATE TRANSPORTER"/>
    <property type="match status" value="1"/>
</dbReference>
<evidence type="ECO:0000256" key="1">
    <source>
        <dbReference type="ARBA" id="ARBA00004651"/>
    </source>
</evidence>
<sequence>MNLLFNLFISFFQVGLFSIGGGYAAMPLIQAQTVDIHSWLTAVEFANLVTIAEMTPGPIAINSATFVGMKVAGIPGVVVATLGNILPSVIIMLILARLYEKYSKQTLLKRVLEGVRPVVVSAIFVAGISLLQLALSSFTAPDLFAAGIFLVAFIAMNNKKVPLGPIILLILGAFAGIGRYLILR</sequence>
<evidence type="ECO:0000256" key="3">
    <source>
        <dbReference type="ARBA" id="ARBA00022475"/>
    </source>
</evidence>
<comment type="caution">
    <text evidence="8">The sequence shown here is derived from an EMBL/GenBank/DDBJ whole genome shotgun (WGS) entry which is preliminary data.</text>
</comment>
<feature type="transmembrane region" description="Helical" evidence="7">
    <location>
        <begin position="111"/>
        <end position="132"/>
    </location>
</feature>
<dbReference type="InterPro" id="IPR052518">
    <property type="entry name" value="CHR_Transporter"/>
</dbReference>
<evidence type="ECO:0000256" key="2">
    <source>
        <dbReference type="ARBA" id="ARBA00005262"/>
    </source>
</evidence>
<dbReference type="PANTHER" id="PTHR43663">
    <property type="entry name" value="CHROMATE TRANSPORT PROTEIN-RELATED"/>
    <property type="match status" value="1"/>
</dbReference>
<keyword evidence="3" id="KW-1003">Cell membrane</keyword>
<dbReference type="EMBL" id="VSSQ01028995">
    <property type="protein sequence ID" value="MPM78926.1"/>
    <property type="molecule type" value="Genomic_DNA"/>
</dbReference>
<evidence type="ECO:0000256" key="5">
    <source>
        <dbReference type="ARBA" id="ARBA00022989"/>
    </source>
</evidence>
<evidence type="ECO:0000256" key="7">
    <source>
        <dbReference type="SAM" id="Phobius"/>
    </source>
</evidence>
<feature type="transmembrane region" description="Helical" evidence="7">
    <location>
        <begin position="77"/>
        <end position="99"/>
    </location>
</feature>
<gene>
    <name evidence="8" type="primary">srpC_26</name>
    <name evidence="8" type="ORF">SDC9_125941</name>
</gene>
<dbReference type="GO" id="GO:0015109">
    <property type="term" value="F:chromate transmembrane transporter activity"/>
    <property type="evidence" value="ECO:0007669"/>
    <property type="project" value="InterPro"/>
</dbReference>
<comment type="similarity">
    <text evidence="2">Belongs to the chromate ion transporter (CHR) (TC 2.A.51) family.</text>
</comment>